<dbReference type="InterPro" id="IPR000683">
    <property type="entry name" value="Gfo/Idh/MocA-like_OxRdtase_N"/>
</dbReference>
<evidence type="ECO:0000256" key="2">
    <source>
        <dbReference type="ARBA" id="ARBA00009329"/>
    </source>
</evidence>
<dbReference type="Pfam" id="PF01408">
    <property type="entry name" value="GFO_IDH_MocA"/>
    <property type="match status" value="1"/>
</dbReference>
<evidence type="ECO:0000259" key="7">
    <source>
        <dbReference type="Pfam" id="PF01408"/>
    </source>
</evidence>
<accession>A0A1Y1CET5</accession>
<dbReference type="Pfam" id="PF21252">
    <property type="entry name" value="Glyco_hydro_109_C"/>
    <property type="match status" value="1"/>
</dbReference>
<feature type="chain" id="PRO_5012756234" evidence="6">
    <location>
        <begin position="22"/>
        <end position="494"/>
    </location>
</feature>
<dbReference type="Gene3D" id="3.30.360.10">
    <property type="entry name" value="Dihydrodipicolinate Reductase, domain 2"/>
    <property type="match status" value="1"/>
</dbReference>
<reference evidence="10" key="2">
    <citation type="journal article" date="2020" name="Antonie Van Leeuwenhoek">
        <title>Labilibaculum antarcticum sp. nov., a novel facultative anaerobic, psychrotorelant bacterium isolated from marine sediment of Antarctica.</title>
        <authorList>
            <person name="Watanabe M."/>
            <person name="Kojima H."/>
            <person name="Fukui M."/>
        </authorList>
    </citation>
    <scope>NUCLEOTIDE SEQUENCE [LARGE SCALE GENOMIC DNA]</scope>
    <source>
        <strain evidence="10">SPP2</strain>
    </source>
</reference>
<dbReference type="GO" id="GO:0016798">
    <property type="term" value="F:hydrolase activity, acting on glycosyl bonds"/>
    <property type="evidence" value="ECO:0007669"/>
    <property type="project" value="UniProtKB-KW"/>
</dbReference>
<proteinExistence type="inferred from homology"/>
<dbReference type="OrthoDB" id="9771072at2"/>
<dbReference type="AlphaFoldDB" id="A0A1Y1CET5"/>
<dbReference type="SUPFAM" id="SSF51735">
    <property type="entry name" value="NAD(P)-binding Rossmann-fold domains"/>
    <property type="match status" value="1"/>
</dbReference>
<evidence type="ECO:0000256" key="6">
    <source>
        <dbReference type="SAM" id="SignalP"/>
    </source>
</evidence>
<reference evidence="9 10" key="1">
    <citation type="journal article" date="2018" name="Mar. Genomics">
        <title>Complete genome sequence of Marinifilaceae bacterium strain SPP2, isolated from the Antarctic marine sediment.</title>
        <authorList>
            <person name="Watanabe M."/>
            <person name="Kojima H."/>
            <person name="Fukui M."/>
        </authorList>
    </citation>
    <scope>NUCLEOTIDE SEQUENCE [LARGE SCALE GENOMIC DNA]</scope>
    <source>
        <strain evidence="9 10">SPP2</strain>
    </source>
</reference>
<keyword evidence="3" id="KW-0378">Hydrolase</keyword>
<dbReference type="EMBL" id="AP018042">
    <property type="protein sequence ID" value="BAX78835.1"/>
    <property type="molecule type" value="Genomic_DNA"/>
</dbReference>
<evidence type="ECO:0000256" key="3">
    <source>
        <dbReference type="ARBA" id="ARBA00022801"/>
    </source>
</evidence>
<dbReference type="KEGG" id="mbas:ALGA_0442"/>
<dbReference type="InterPro" id="IPR036291">
    <property type="entry name" value="NAD(P)-bd_dom_sf"/>
</dbReference>
<dbReference type="InterPro" id="IPR050463">
    <property type="entry name" value="Gfo/Idh/MocA_oxidrdct_glycsds"/>
</dbReference>
<evidence type="ECO:0000256" key="1">
    <source>
        <dbReference type="ARBA" id="ARBA00001911"/>
    </source>
</evidence>
<dbReference type="Proteomes" id="UP000218267">
    <property type="component" value="Chromosome"/>
</dbReference>
<feature type="signal peptide" evidence="6">
    <location>
        <begin position="1"/>
        <end position="21"/>
    </location>
</feature>
<protein>
    <submittedName>
        <fullName evidence="9">Acetylgalactosaminidase</fullName>
    </submittedName>
</protein>
<evidence type="ECO:0000259" key="8">
    <source>
        <dbReference type="Pfam" id="PF21252"/>
    </source>
</evidence>
<dbReference type="Gene3D" id="3.40.50.720">
    <property type="entry name" value="NAD(P)-binding Rossmann-like Domain"/>
    <property type="match status" value="1"/>
</dbReference>
<feature type="domain" description="Gfo/Idh/MocA-like oxidoreductase N-terminal" evidence="7">
    <location>
        <begin position="64"/>
        <end position="188"/>
    </location>
</feature>
<sequence length="494" mass="55150">MATDRRSFLGNLALGAGILAAAPLAACSGPKEESKLSYIKDSVGKNPKMNFNMCGYAAPKLETVRVGFVGIGDRGSGAVKRMTFIEGVEVTALCDIRRAAVDGGQKILSEAGLPKAKEFVGGDLGFKELCESGLVDLVYIATPWEWHVPVAIAAMEGDKHAAVEVSTAKTLDECWQMVETSERTRKHCVILENCCYDFFEMLTLNMARQGVFGDLVHGEGAYIHDLDYWQFNKPKDNQMTDGAYTKMWRMHENKRKANVYPTHGLGPICQSMNINRGDKMDYLTAMMSDDFTLKNRIAEKAKEDPFFEQFVGWDMRGNMDMQMIRTNKGRTIMIQHDISSPRPYSRIHMLSGTKCFAQKWPLQHIAFGHNVVDDVQMKELEEKYTPELIRKVGEMAKQVGGHGGMDFVMDWRLIDCLRNGLPVDMDVYDAASWSCITPLSEWSIANKSNSIEVPDFTRGAWETNAPIDLTLTGAGTTEVRNLIKANSKGQLNVH</sequence>
<keyword evidence="10" id="KW-1185">Reference proteome</keyword>
<evidence type="ECO:0000313" key="9">
    <source>
        <dbReference type="EMBL" id="BAX78835.1"/>
    </source>
</evidence>
<name>A0A1Y1CET5_9BACT</name>
<dbReference type="PANTHER" id="PTHR43818:SF1">
    <property type="entry name" value="GLYCOSYL HYDROLASE FAMILY 109 PROTEIN"/>
    <property type="match status" value="1"/>
</dbReference>
<feature type="domain" description="Glycosyl hydrolase 109 C-terminal" evidence="8">
    <location>
        <begin position="201"/>
        <end position="360"/>
    </location>
</feature>
<dbReference type="PANTHER" id="PTHR43818">
    <property type="entry name" value="BCDNA.GH03377"/>
    <property type="match status" value="1"/>
</dbReference>
<dbReference type="PROSITE" id="PS51318">
    <property type="entry name" value="TAT"/>
    <property type="match status" value="1"/>
</dbReference>
<comment type="cofactor">
    <cofactor evidence="1">
        <name>NAD(+)</name>
        <dbReference type="ChEBI" id="CHEBI:57540"/>
    </cofactor>
</comment>
<dbReference type="InterPro" id="IPR049303">
    <property type="entry name" value="Glyco_hydro_109_C"/>
</dbReference>
<keyword evidence="5" id="KW-0326">Glycosidase</keyword>
<comment type="similarity">
    <text evidence="2">Belongs to the Gfo/Idh/MocA family. Glycosyl hydrolase 109 subfamily.</text>
</comment>
<gene>
    <name evidence="9" type="ORF">ALGA_0442</name>
</gene>
<keyword evidence="4" id="KW-0520">NAD</keyword>
<dbReference type="InterPro" id="IPR006311">
    <property type="entry name" value="TAT_signal"/>
</dbReference>
<evidence type="ECO:0000256" key="4">
    <source>
        <dbReference type="ARBA" id="ARBA00023027"/>
    </source>
</evidence>
<dbReference type="RefSeq" id="WP_096427750.1">
    <property type="nucleotide sequence ID" value="NZ_AP018042.1"/>
</dbReference>
<evidence type="ECO:0000256" key="5">
    <source>
        <dbReference type="ARBA" id="ARBA00023295"/>
    </source>
</evidence>
<organism evidence="9 10">
    <name type="scientific">Labilibaculum antarcticum</name>
    <dbReference type="NCBI Taxonomy" id="1717717"/>
    <lineage>
        <taxon>Bacteria</taxon>
        <taxon>Pseudomonadati</taxon>
        <taxon>Bacteroidota</taxon>
        <taxon>Bacteroidia</taxon>
        <taxon>Marinilabiliales</taxon>
        <taxon>Marinifilaceae</taxon>
        <taxon>Labilibaculum</taxon>
    </lineage>
</organism>
<evidence type="ECO:0000313" key="10">
    <source>
        <dbReference type="Proteomes" id="UP000218267"/>
    </source>
</evidence>
<dbReference type="GO" id="GO:0000166">
    <property type="term" value="F:nucleotide binding"/>
    <property type="evidence" value="ECO:0007669"/>
    <property type="project" value="InterPro"/>
</dbReference>
<keyword evidence="6" id="KW-0732">Signal</keyword>